<evidence type="ECO:0000259" key="10">
    <source>
        <dbReference type="Pfam" id="PF01348"/>
    </source>
</evidence>
<evidence type="ECO:0000256" key="5">
    <source>
        <dbReference type="ARBA" id="ARBA00022664"/>
    </source>
</evidence>
<comment type="similarity">
    <text evidence="2 8">Belongs to the intron maturase 2 family. MatK subfamily.</text>
</comment>
<dbReference type="GO" id="GO:0008033">
    <property type="term" value="P:tRNA processing"/>
    <property type="evidence" value="ECO:0007669"/>
    <property type="project" value="UniProtKB-KW"/>
</dbReference>
<dbReference type="Pfam" id="PF01348">
    <property type="entry name" value="Intron_maturas2"/>
    <property type="match status" value="1"/>
</dbReference>
<dbReference type="HAMAP" id="MF_01390">
    <property type="entry name" value="MatK"/>
    <property type="match status" value="1"/>
</dbReference>
<evidence type="ECO:0000313" key="12">
    <source>
        <dbReference type="EMBL" id="AAQ84256.1"/>
    </source>
</evidence>
<dbReference type="AlphaFoldDB" id="Q6EIJ0"/>
<gene>
    <name evidence="8 12" type="primary">matK</name>
</gene>
<keyword evidence="4 9" id="KW-0934">Plastid</keyword>
<dbReference type="InterPro" id="IPR002866">
    <property type="entry name" value="Maturase_MatK"/>
</dbReference>
<feature type="domain" description="Maturase MatK N-terminal" evidence="11">
    <location>
        <begin position="1"/>
        <end position="331"/>
    </location>
</feature>
<evidence type="ECO:0000256" key="6">
    <source>
        <dbReference type="ARBA" id="ARBA00022694"/>
    </source>
</evidence>
<dbReference type="GO" id="GO:0008380">
    <property type="term" value="P:RNA splicing"/>
    <property type="evidence" value="ECO:0007669"/>
    <property type="project" value="UniProtKB-UniRule"/>
</dbReference>
<evidence type="ECO:0000256" key="3">
    <source>
        <dbReference type="ARBA" id="ARBA00022528"/>
    </source>
</evidence>
<evidence type="ECO:0000256" key="7">
    <source>
        <dbReference type="ARBA" id="ARBA00022884"/>
    </source>
</evidence>
<dbReference type="PANTHER" id="PTHR34811">
    <property type="entry name" value="MATURASE K"/>
    <property type="match status" value="1"/>
</dbReference>
<evidence type="ECO:0000256" key="9">
    <source>
        <dbReference type="RuleBase" id="RU004226"/>
    </source>
</evidence>
<keyword evidence="5 8" id="KW-0507">mRNA processing</keyword>
<dbReference type="GO" id="GO:0009507">
    <property type="term" value="C:chloroplast"/>
    <property type="evidence" value="ECO:0007669"/>
    <property type="project" value="UniProtKB-SubCell"/>
</dbReference>
<dbReference type="InterPro" id="IPR024937">
    <property type="entry name" value="Domain_X"/>
</dbReference>
<geneLocation type="chloroplast" evidence="12"/>
<dbReference type="GO" id="GO:0006397">
    <property type="term" value="P:mRNA processing"/>
    <property type="evidence" value="ECO:0007669"/>
    <property type="project" value="UniProtKB-KW"/>
</dbReference>
<keyword evidence="6 8" id="KW-0819">tRNA processing</keyword>
<evidence type="ECO:0000256" key="4">
    <source>
        <dbReference type="ARBA" id="ARBA00022640"/>
    </source>
</evidence>
<evidence type="ECO:0000256" key="1">
    <source>
        <dbReference type="ARBA" id="ARBA00004229"/>
    </source>
</evidence>
<reference evidence="12" key="1">
    <citation type="journal article" date="2005" name="Org. Divers. Evol.">
        <title>Phylogenetic analysis of the Malvadendrina clade (Malvaceae s.l.) based on plastid DNA sequences.</title>
        <authorList>
            <person name="Nyffeler R."/>
            <person name="Bayer C."/>
            <person name="Alverson W.S."/>
            <person name="Yen A."/>
            <person name="Whitlock B.A."/>
            <person name="Chase M.W."/>
            <person name="Baum D.A."/>
        </authorList>
    </citation>
    <scope>NUCLEOTIDE SEQUENCE</scope>
</reference>
<dbReference type="InterPro" id="IPR024942">
    <property type="entry name" value="Maturase_MatK_N"/>
</dbReference>
<sequence length="504" mass="59678">MEEFQVYLERNRSRRHDFLYPLIFQEYIYALAHDHGLNKYKSMIFLENRGYGNKFSSLIVKRLIIRVDQQNHFIISANDSNQNPFLGHNNNLYSQMISAGFAVIVEIPFSLRLVSYSQGKEVAKSHNLQSTHSIFPFLEDKFSHLNYVLDVLIPHPIHLEILVQALRYWVKDASSLHLLRFSLYEYCNLKSFITPNKSISIFNPRLFLFLYNSHVCEYESIFLFLRNQPSHLRSTSSGVFLERIYFYGKIEYLVEVVCNDFQNNLGLFKDPFIHFIRYQGKAILASKDTPFLMNKWKYYFVDLWQYYFYVWFQSGRVRINQLSKYSLDFMGYLSSVRLNPSVVRSQMLENSFIIDNAMKKLDTRIPIISLIGSLSKAKFCNTLGHPISKPTWADSPDSDIIDRFVRICRNLSHYHSGSSKKKSLYRIKYILRLSCVKTLARKHKSTVRAFLKRLGSEFLEEFFTEEEHVFSLIFPRVFFTSRKLYRGRIWYLDIICINPLVNHE</sequence>
<accession>Q6EIJ0</accession>
<dbReference type="GO" id="GO:0003723">
    <property type="term" value="F:RNA binding"/>
    <property type="evidence" value="ECO:0007669"/>
    <property type="project" value="UniProtKB-KW"/>
</dbReference>
<comment type="subcellular location">
    <subcellularLocation>
        <location evidence="1 8">Plastid</location>
        <location evidence="1 8">Chloroplast</location>
    </subcellularLocation>
</comment>
<keyword evidence="7 8" id="KW-0694">RNA-binding</keyword>
<feature type="domain" description="Domain X" evidence="10">
    <location>
        <begin position="359"/>
        <end position="473"/>
    </location>
</feature>
<dbReference type="Pfam" id="PF01824">
    <property type="entry name" value="MatK_N"/>
    <property type="match status" value="1"/>
</dbReference>
<proteinExistence type="inferred from homology"/>
<evidence type="ECO:0000256" key="2">
    <source>
        <dbReference type="ARBA" id="ARBA00006621"/>
    </source>
</evidence>
<dbReference type="EMBL" id="AY321174">
    <property type="protein sequence ID" value="AAQ84256.1"/>
    <property type="molecule type" value="Genomic_DNA"/>
</dbReference>
<evidence type="ECO:0000256" key="8">
    <source>
        <dbReference type="HAMAP-Rule" id="MF_01390"/>
    </source>
</evidence>
<evidence type="ECO:0000259" key="11">
    <source>
        <dbReference type="Pfam" id="PF01824"/>
    </source>
</evidence>
<name>Q6EIJ0_9ROSI</name>
<organism evidence="12">
    <name type="scientific">Trochetiopsis ebenus</name>
    <dbReference type="NCBI Taxonomy" id="246690"/>
    <lineage>
        <taxon>Eukaryota</taxon>
        <taxon>Viridiplantae</taxon>
        <taxon>Streptophyta</taxon>
        <taxon>Embryophyta</taxon>
        <taxon>Tracheophyta</taxon>
        <taxon>Spermatophyta</taxon>
        <taxon>Magnoliopsida</taxon>
        <taxon>eudicotyledons</taxon>
        <taxon>Gunneridae</taxon>
        <taxon>Pentapetalae</taxon>
        <taxon>rosids</taxon>
        <taxon>malvids</taxon>
        <taxon>Malvales</taxon>
        <taxon>Malvaceae</taxon>
        <taxon>Dombeyoideae</taxon>
        <taxon>Trochetiopsis</taxon>
    </lineage>
</organism>
<keyword evidence="3 9" id="KW-0150">Chloroplast</keyword>
<protein>
    <recommendedName>
        <fullName evidence="8">Maturase K</fullName>
    </recommendedName>
    <alternativeName>
        <fullName evidence="8">Intron maturase</fullName>
    </alternativeName>
</protein>
<comment type="function">
    <text evidence="8 9">Usually encoded in the trnK tRNA gene intron. Probably assists in splicing its own and other chloroplast group II introns.</text>
</comment>
<dbReference type="PANTHER" id="PTHR34811:SF1">
    <property type="entry name" value="MATURASE K"/>
    <property type="match status" value="1"/>
</dbReference>